<dbReference type="RefSeq" id="WP_135617764.1">
    <property type="nucleotide sequence ID" value="NZ_RQGG01000010.1"/>
</dbReference>
<evidence type="ECO:0000313" key="2">
    <source>
        <dbReference type="EMBL" id="TGL55489.1"/>
    </source>
</evidence>
<feature type="transmembrane region" description="Helical" evidence="1">
    <location>
        <begin position="464"/>
        <end position="483"/>
    </location>
</feature>
<feature type="transmembrane region" description="Helical" evidence="1">
    <location>
        <begin position="142"/>
        <end position="163"/>
    </location>
</feature>
<feature type="transmembrane region" description="Helical" evidence="1">
    <location>
        <begin position="540"/>
        <end position="560"/>
    </location>
</feature>
<feature type="transmembrane region" description="Helical" evidence="1">
    <location>
        <begin position="325"/>
        <end position="346"/>
    </location>
</feature>
<feature type="transmembrane region" description="Helical" evidence="1">
    <location>
        <begin position="12"/>
        <end position="32"/>
    </location>
</feature>
<proteinExistence type="predicted"/>
<gene>
    <name evidence="2" type="ORF">EHQ59_03490</name>
</gene>
<evidence type="ECO:0000256" key="1">
    <source>
        <dbReference type="SAM" id="Phobius"/>
    </source>
</evidence>
<dbReference type="AlphaFoldDB" id="A0A4R9JUD9"/>
<evidence type="ECO:0008006" key="4">
    <source>
        <dbReference type="Google" id="ProtNLM"/>
    </source>
</evidence>
<keyword evidence="1" id="KW-0812">Transmembrane</keyword>
<accession>A0A4R9JUD9</accession>
<dbReference type="Proteomes" id="UP000297609">
    <property type="component" value="Unassembled WGS sequence"/>
</dbReference>
<feature type="transmembrane region" description="Helical" evidence="1">
    <location>
        <begin position="190"/>
        <end position="209"/>
    </location>
</feature>
<comment type="caution">
    <text evidence="2">The sequence shown here is derived from an EMBL/GenBank/DDBJ whole genome shotgun (WGS) entry which is preliminary data.</text>
</comment>
<keyword evidence="1" id="KW-1133">Transmembrane helix</keyword>
<sequence length="692" mass="79287">MRFLDRFRSLPIADLGFFFFVSFLVWNLHRYVEPVPEAIFYPSFLLQFSLGFFPQLYQRKWGRVWTSASAITMVRLPYLSGLPMVGSYQLVGLFLGSILGIWVRETLLVLLGRNETALPKQSEQIITDWMIRNPTGKSNLPIWYSTYFGFLFFILCLTILCFLKYQGFGIFTGLGIQEFLYNPGLSSREAMGLSCKILIPLTLVILYFFSEERSMPTPSKDSLSEQIRFGLFLGFGLNLFFMTIQSLWSLEFFSLGTHLSVSAGRTTGLFQDSGSASWILPVLGFLWITKLTHIWRTSKERFSFFLVVFFFILITWLGIKQGKAFWVIWGLLTSIGLVQTCTDLWIPSPRNKLLIRIGLYILLPIVGCLVMYGISLVPKEWDLVVLANRILLFLKSFPSSPSLAFQHMDLVRYELIAFANQGISESPWMGNGIGAFPLNLLSPSRKGIESAITFVDFPPTFYHWILYDLGILGSLVFLFLIGISLWERGLWRQGILLILPFLFGVQIQNADGAFVCFSLLLLGGKGTGFSPSFDKFRKTIWFSPLLLILSIGLPLNYSLFFSQKFLVSGIGSEFRKNELREYQIAYTIPPTSPNFEYEFHGKTWEWKLMESSGLRNSRIFLETNSKSSLVEIYFLNADRNRIKQELFTETKTGYSWSGEAPKGASYIRIHSRSKLEFRLPKSQFDGMGRIQF</sequence>
<organism evidence="2 3">
    <name type="scientific">Leptospira kemamanensis</name>
    <dbReference type="NCBI Taxonomy" id="2484942"/>
    <lineage>
        <taxon>Bacteria</taxon>
        <taxon>Pseudomonadati</taxon>
        <taxon>Spirochaetota</taxon>
        <taxon>Spirochaetia</taxon>
        <taxon>Leptospirales</taxon>
        <taxon>Leptospiraceae</taxon>
        <taxon>Leptospira</taxon>
    </lineage>
</organism>
<feature type="transmembrane region" description="Helical" evidence="1">
    <location>
        <begin position="229"/>
        <end position="248"/>
    </location>
</feature>
<feature type="transmembrane region" description="Helical" evidence="1">
    <location>
        <begin position="301"/>
        <end position="319"/>
    </location>
</feature>
<dbReference type="EMBL" id="RQGG01000010">
    <property type="protein sequence ID" value="TGL55489.1"/>
    <property type="molecule type" value="Genomic_DNA"/>
</dbReference>
<name>A0A4R9JUD9_9LEPT</name>
<feature type="transmembrane region" description="Helical" evidence="1">
    <location>
        <begin position="78"/>
        <end position="103"/>
    </location>
</feature>
<dbReference type="OrthoDB" id="342411at2"/>
<reference evidence="2" key="1">
    <citation type="journal article" date="2019" name="PLoS Negl. Trop. Dis.">
        <title>Revisiting the worldwide diversity of Leptospira species in the environment.</title>
        <authorList>
            <person name="Vincent A.T."/>
            <person name="Schiettekatte O."/>
            <person name="Bourhy P."/>
            <person name="Veyrier F.J."/>
            <person name="Picardeau M."/>
        </authorList>
    </citation>
    <scope>NUCLEOTIDE SEQUENCE [LARGE SCALE GENOMIC DNA]</scope>
    <source>
        <strain evidence="2">201702454</strain>
    </source>
</reference>
<evidence type="ECO:0000313" key="3">
    <source>
        <dbReference type="Proteomes" id="UP000297609"/>
    </source>
</evidence>
<feature type="transmembrane region" description="Helical" evidence="1">
    <location>
        <begin position="268"/>
        <end position="289"/>
    </location>
</feature>
<feature type="transmembrane region" description="Helical" evidence="1">
    <location>
        <begin position="495"/>
        <end position="520"/>
    </location>
</feature>
<keyword evidence="1" id="KW-0472">Membrane</keyword>
<keyword evidence="3" id="KW-1185">Reference proteome</keyword>
<feature type="transmembrane region" description="Helical" evidence="1">
    <location>
        <begin position="353"/>
        <end position="374"/>
    </location>
</feature>
<protein>
    <recommendedName>
        <fullName evidence="4">O-antigen ligase domain-containing protein</fullName>
    </recommendedName>
</protein>